<dbReference type="InterPro" id="IPR001633">
    <property type="entry name" value="EAL_dom"/>
</dbReference>
<accession>A0A510KRB6</accession>
<evidence type="ECO:0000259" key="1">
    <source>
        <dbReference type="PROSITE" id="PS50883"/>
    </source>
</evidence>
<dbReference type="RefSeq" id="WP_146996892.1">
    <property type="nucleotide sequence ID" value="NZ_AP019840.1"/>
</dbReference>
<reference evidence="2 3" key="1">
    <citation type="submission" date="2019-07" db="EMBL/GenBank/DDBJ databases">
        <title>Complete Genome Sequence of Leptotrichia trevisanii Strain JMUB3935.</title>
        <authorList>
            <person name="Watanabe S."/>
            <person name="Cui L."/>
        </authorList>
    </citation>
    <scope>NUCLEOTIDE SEQUENCE [LARGE SCALE GENOMIC DNA]</scope>
    <source>
        <strain evidence="2 3">JMUB3935</strain>
    </source>
</reference>
<organism evidence="2 3">
    <name type="scientific">Leptotrichia trevisanii</name>
    <dbReference type="NCBI Taxonomy" id="109328"/>
    <lineage>
        <taxon>Bacteria</taxon>
        <taxon>Fusobacteriati</taxon>
        <taxon>Fusobacteriota</taxon>
        <taxon>Fusobacteriia</taxon>
        <taxon>Fusobacteriales</taxon>
        <taxon>Leptotrichiaceae</taxon>
        <taxon>Leptotrichia</taxon>
    </lineage>
</organism>
<dbReference type="Proteomes" id="UP000321378">
    <property type="component" value="Chromosome"/>
</dbReference>
<dbReference type="AlphaFoldDB" id="A0A510KRB6"/>
<dbReference type="EMBL" id="AP019840">
    <property type="protein sequence ID" value="BBM52533.1"/>
    <property type="molecule type" value="Genomic_DNA"/>
</dbReference>
<feature type="domain" description="EAL" evidence="1">
    <location>
        <begin position="1"/>
        <end position="108"/>
    </location>
</feature>
<name>A0A510KRB6_9FUSO</name>
<dbReference type="PROSITE" id="PS50883">
    <property type="entry name" value="EAL"/>
    <property type="match status" value="1"/>
</dbReference>
<proteinExistence type="predicted"/>
<protein>
    <recommendedName>
        <fullName evidence="1">EAL domain-containing protein</fullName>
    </recommendedName>
</protein>
<evidence type="ECO:0000313" key="2">
    <source>
        <dbReference type="EMBL" id="BBM52533.1"/>
    </source>
</evidence>
<gene>
    <name evidence="2" type="ORF">JMUB3935_1512</name>
</gene>
<evidence type="ECO:0000313" key="3">
    <source>
        <dbReference type="Proteomes" id="UP000321378"/>
    </source>
</evidence>
<sequence length="222" mass="26411">MKYIELFGRKIKELSEILKDEPISGLEIKEESDMYGIDRLKISFKIDDSDTFTLYIRLSNFVGANGIEFLSEEEIVREFEEKYSYLKGYLLGETIKERKINGYSNEIKSHIRVAKKMHEIYRVYFEKVRIKKFTTAYETVEFYLKQMEKQIRKMCEAYQENKNIENFLDNLEVLARLTADEMGAYSLRLLTCGRKNYDCADNIIRDCLNSIKKCVEEIRKRI</sequence>